<evidence type="ECO:0000313" key="1">
    <source>
        <dbReference type="EMBL" id="ASG24345.1"/>
    </source>
</evidence>
<dbReference type="PROSITE" id="PS51257">
    <property type="entry name" value="PROKAR_LIPOPROTEIN"/>
    <property type="match status" value="1"/>
</dbReference>
<organism evidence="1 2">
    <name type="scientific">Nitrospirillum viridazoti CBAmc</name>
    <dbReference type="NCBI Taxonomy" id="1441467"/>
    <lineage>
        <taxon>Bacteria</taxon>
        <taxon>Pseudomonadati</taxon>
        <taxon>Pseudomonadota</taxon>
        <taxon>Alphaproteobacteria</taxon>
        <taxon>Rhodospirillales</taxon>
        <taxon>Azospirillaceae</taxon>
        <taxon>Nitrospirillum</taxon>
        <taxon>Nitrospirillum viridazoti</taxon>
    </lineage>
</organism>
<sequence>MRLHLNGRPFGRAAILLLSLGILASCGKNPLIGHWKLNLPPTADMLDKIAASAIGDEIEFEPGTMVTGAGVPVKVQYDQRDGRWFVTPEGQSDQGLPVKVVGDDKIEIDIGHSKPIPYVRTK</sequence>
<gene>
    <name evidence="1" type="ORF">Y958_25990</name>
</gene>
<accession>A0A248K051</accession>
<proteinExistence type="predicted"/>
<dbReference type="EMBL" id="CP022112">
    <property type="protein sequence ID" value="ASG24345.1"/>
    <property type="molecule type" value="Genomic_DNA"/>
</dbReference>
<reference evidence="1 2" key="1">
    <citation type="submission" date="2017-06" db="EMBL/GenBank/DDBJ databases">
        <title>Complete genome sequence of Nitrospirillum amazonense strain CBAmC, an endophytic nitrogen-fixing and plant growth-promoting bacterium, isolated from sugarcane.</title>
        <authorList>
            <person name="Schwab S."/>
            <person name="dos Santos Teixeira K.R."/>
            <person name="Simoes Araujo J.L."/>
            <person name="Soares Vidal M."/>
            <person name="Borges de Freitas H.R."/>
            <person name="Rivello Crivelaro A.L."/>
            <person name="Bueno de Camargo Nunes A."/>
            <person name="dos Santos C.M."/>
            <person name="Palmeira da Silva Rosa D."/>
            <person name="da Silva Padilha D."/>
            <person name="da Silva E."/>
            <person name="Araujo Terra L."/>
            <person name="Soares Mendes V."/>
            <person name="Farinelli L."/>
            <person name="Magalhaes Cruz L."/>
            <person name="Baldani J.I."/>
        </authorList>
    </citation>
    <scope>NUCLEOTIDE SEQUENCE [LARGE SCALE GENOMIC DNA]</scope>
    <source>
        <strain evidence="1 2">CBAmC</strain>
    </source>
</reference>
<evidence type="ECO:0000313" key="2">
    <source>
        <dbReference type="Proteomes" id="UP000197153"/>
    </source>
</evidence>
<dbReference type="Proteomes" id="UP000197153">
    <property type="component" value="Chromosome 3"/>
</dbReference>
<keyword evidence="2" id="KW-1185">Reference proteome</keyword>
<dbReference type="AlphaFoldDB" id="A0A248K051"/>
<dbReference type="KEGG" id="nao:Y958_25990"/>
<name>A0A248K051_9PROT</name>
<protein>
    <submittedName>
        <fullName evidence="1">Uncharacterized protein</fullName>
    </submittedName>
</protein>